<feature type="transmembrane region" description="Helical" evidence="1">
    <location>
        <begin position="184"/>
        <end position="207"/>
    </location>
</feature>
<feature type="transmembrane region" description="Helical" evidence="1">
    <location>
        <begin position="96"/>
        <end position="113"/>
    </location>
</feature>
<keyword evidence="1" id="KW-0472">Membrane</keyword>
<keyword evidence="3" id="KW-1185">Reference proteome</keyword>
<sequence length="223" mass="26687">MELNNEQIKYIDDLLYDSGVKFWDVRIEMLDHVVSEIEHEPHSNLDFKTTVFEVFKKMGWKENFNGSNFEDVIKDHHNSFSKKVRKRFFKAMKEDFSNPVIVSISLILLYAFYEVAHYKELFKYFSLLILLGLVFPMIFFFTRKMFYRSIHLNHASSIAFFSLSIFNCFIYLPKMFFDFNVFNYPILVALIFGITTIQTALGIKFFFKEFEKTNDVYKKLMTL</sequence>
<gene>
    <name evidence="2" type="ORF">T190607A01A_11189</name>
</gene>
<keyword evidence="1" id="KW-1133">Transmembrane helix</keyword>
<comment type="caution">
    <text evidence="2">The sequence shown here is derived from an EMBL/GenBank/DDBJ whole genome shotgun (WGS) entry which is preliminary data.</text>
</comment>
<evidence type="ECO:0000313" key="3">
    <source>
        <dbReference type="Proteomes" id="UP001497416"/>
    </source>
</evidence>
<organism evidence="2 3">
    <name type="scientific">Tenacibaculum platacis</name>
    <dbReference type="NCBI Taxonomy" id="3137852"/>
    <lineage>
        <taxon>Bacteria</taxon>
        <taxon>Pseudomonadati</taxon>
        <taxon>Bacteroidota</taxon>
        <taxon>Flavobacteriia</taxon>
        <taxon>Flavobacteriales</taxon>
        <taxon>Flavobacteriaceae</taxon>
        <taxon>Tenacibaculum</taxon>
    </lineage>
</organism>
<proteinExistence type="predicted"/>
<name>A0ABM9NWH6_9FLAO</name>
<dbReference type="EMBL" id="CAXIXY010000003">
    <property type="protein sequence ID" value="CAL2081395.1"/>
    <property type="molecule type" value="Genomic_DNA"/>
</dbReference>
<feature type="transmembrane region" description="Helical" evidence="1">
    <location>
        <begin position="125"/>
        <end position="142"/>
    </location>
</feature>
<dbReference type="Proteomes" id="UP001497416">
    <property type="component" value="Unassembled WGS sequence"/>
</dbReference>
<evidence type="ECO:0008006" key="4">
    <source>
        <dbReference type="Google" id="ProtNLM"/>
    </source>
</evidence>
<dbReference type="RefSeq" id="WP_348711048.1">
    <property type="nucleotide sequence ID" value="NZ_CAXIXY010000003.1"/>
</dbReference>
<reference evidence="2 3" key="1">
    <citation type="submission" date="2024-05" db="EMBL/GenBank/DDBJ databases">
        <authorList>
            <person name="Duchaud E."/>
        </authorList>
    </citation>
    <scope>NUCLEOTIDE SEQUENCE [LARGE SCALE GENOMIC DNA]</scope>
    <source>
        <strain evidence="2">Ena-SAMPLE-TAB-13-05-2024-13:56:06:370-140302</strain>
    </source>
</reference>
<feature type="transmembrane region" description="Helical" evidence="1">
    <location>
        <begin position="154"/>
        <end position="172"/>
    </location>
</feature>
<evidence type="ECO:0000313" key="2">
    <source>
        <dbReference type="EMBL" id="CAL2081395.1"/>
    </source>
</evidence>
<keyword evidence="1" id="KW-0812">Transmembrane</keyword>
<evidence type="ECO:0000256" key="1">
    <source>
        <dbReference type="SAM" id="Phobius"/>
    </source>
</evidence>
<protein>
    <recommendedName>
        <fullName evidence="4">DUF1129 domain-containing protein</fullName>
    </recommendedName>
</protein>
<accession>A0ABM9NWH6</accession>